<dbReference type="Pfam" id="PF16822">
    <property type="entry name" value="ALGX"/>
    <property type="match status" value="1"/>
</dbReference>
<evidence type="ECO:0000313" key="8">
    <source>
        <dbReference type="EMBL" id="HJB57826.1"/>
    </source>
</evidence>
<evidence type="ECO:0000256" key="6">
    <source>
        <dbReference type="ARBA" id="ARBA00022841"/>
    </source>
</evidence>
<accession>A0A9D2S6J9</accession>
<dbReference type="GO" id="GO:0016740">
    <property type="term" value="F:transferase activity"/>
    <property type="evidence" value="ECO:0007669"/>
    <property type="project" value="UniProtKB-KW"/>
</dbReference>
<protein>
    <recommendedName>
        <fullName evidence="7">AlgX/AlgJ SGNH hydrolase-like domain-containing protein</fullName>
    </recommendedName>
</protein>
<evidence type="ECO:0000259" key="7">
    <source>
        <dbReference type="Pfam" id="PF16822"/>
    </source>
</evidence>
<keyword evidence="6" id="KW-0016">Alginate biosynthesis</keyword>
<evidence type="ECO:0000256" key="4">
    <source>
        <dbReference type="ARBA" id="ARBA00022729"/>
    </source>
</evidence>
<evidence type="ECO:0000313" key="9">
    <source>
        <dbReference type="Proteomes" id="UP000824208"/>
    </source>
</evidence>
<gene>
    <name evidence="8" type="ORF">H9714_09775</name>
</gene>
<reference evidence="8" key="2">
    <citation type="submission" date="2021-04" db="EMBL/GenBank/DDBJ databases">
        <authorList>
            <person name="Gilroy R."/>
        </authorList>
    </citation>
    <scope>NUCLEOTIDE SEQUENCE</scope>
    <source>
        <strain evidence="8">CHK189-11263</strain>
    </source>
</reference>
<dbReference type="GO" id="GO:0042121">
    <property type="term" value="P:alginic acid biosynthetic process"/>
    <property type="evidence" value="ECO:0007669"/>
    <property type="project" value="UniProtKB-KW"/>
</dbReference>
<evidence type="ECO:0000256" key="1">
    <source>
        <dbReference type="ARBA" id="ARBA00004418"/>
    </source>
</evidence>
<evidence type="ECO:0000256" key="2">
    <source>
        <dbReference type="ARBA" id="ARBA00005182"/>
    </source>
</evidence>
<keyword evidence="5" id="KW-0574">Periplasm</keyword>
<dbReference type="InterPro" id="IPR031811">
    <property type="entry name" value="ALGX/ALGJ_SGNH-like"/>
</dbReference>
<evidence type="ECO:0000256" key="5">
    <source>
        <dbReference type="ARBA" id="ARBA00022764"/>
    </source>
</evidence>
<name>A0A9D2S6J9_9FIRM</name>
<comment type="subcellular location">
    <subcellularLocation>
        <location evidence="1">Periplasm</location>
    </subcellularLocation>
</comment>
<dbReference type="EMBL" id="DWYC01000087">
    <property type="protein sequence ID" value="HJB57826.1"/>
    <property type="molecule type" value="Genomic_DNA"/>
</dbReference>
<dbReference type="AlphaFoldDB" id="A0A9D2S6J9"/>
<feature type="domain" description="AlgX/AlgJ SGNH hydrolase-like" evidence="7">
    <location>
        <begin position="119"/>
        <end position="220"/>
    </location>
</feature>
<dbReference type="GO" id="GO:0042597">
    <property type="term" value="C:periplasmic space"/>
    <property type="evidence" value="ECO:0007669"/>
    <property type="project" value="UniProtKB-SubCell"/>
</dbReference>
<keyword evidence="3" id="KW-0808">Transferase</keyword>
<keyword evidence="4" id="KW-0732">Signal</keyword>
<evidence type="ECO:0000256" key="3">
    <source>
        <dbReference type="ARBA" id="ARBA00022679"/>
    </source>
</evidence>
<reference evidence="8" key="1">
    <citation type="journal article" date="2021" name="PeerJ">
        <title>Extensive microbial diversity within the chicken gut microbiome revealed by metagenomics and culture.</title>
        <authorList>
            <person name="Gilroy R."/>
            <person name="Ravi A."/>
            <person name="Getino M."/>
            <person name="Pursley I."/>
            <person name="Horton D.L."/>
            <person name="Alikhan N.F."/>
            <person name="Baker D."/>
            <person name="Gharbi K."/>
            <person name="Hall N."/>
            <person name="Watson M."/>
            <person name="Adriaenssens E.M."/>
            <person name="Foster-Nyarko E."/>
            <person name="Jarju S."/>
            <person name="Secka A."/>
            <person name="Antonio M."/>
            <person name="Oren A."/>
            <person name="Chaudhuri R.R."/>
            <person name="La Ragione R."/>
            <person name="Hildebrand F."/>
            <person name="Pallen M.J."/>
        </authorList>
    </citation>
    <scope>NUCLEOTIDE SEQUENCE</scope>
    <source>
        <strain evidence="8">CHK189-11263</strain>
    </source>
</reference>
<dbReference type="Proteomes" id="UP000824208">
    <property type="component" value="Unassembled WGS sequence"/>
</dbReference>
<comment type="caution">
    <text evidence="8">The sequence shown here is derived from an EMBL/GenBank/DDBJ whole genome shotgun (WGS) entry which is preliminary data.</text>
</comment>
<organism evidence="8 9">
    <name type="scientific">Candidatus Flavonifractor intestinipullorum</name>
    <dbReference type="NCBI Taxonomy" id="2838587"/>
    <lineage>
        <taxon>Bacteria</taxon>
        <taxon>Bacillati</taxon>
        <taxon>Bacillota</taxon>
        <taxon>Clostridia</taxon>
        <taxon>Eubacteriales</taxon>
        <taxon>Oscillospiraceae</taxon>
        <taxon>Flavonifractor</taxon>
    </lineage>
</organism>
<proteinExistence type="predicted"/>
<comment type="pathway">
    <text evidence="2">Glycan biosynthesis; alginate biosynthesis.</text>
</comment>
<sequence length="397" mass="44229">MRHRKETITALLFLALLAAGLCYIGVLFLKGESALRTSLGALRRDPGSFPTFVAQAESDLNEDLDQSHGFIELYGGFQRLTGRRVIQDVNQDAQVVKLADGALNFSYLSGEPMDISGPAQAVDRLRGALEERGVPLLYVAAPQKVQSAALLPPGLADYNNGNADRLLAALETAGTDTVDLRPLFAETGRYADYFFRTDHHWKPEGAFLAWQYLTGILEEDYGIATDPAYTDAANYDQVVYEDYFLGSQGKRVGTLYAGTDDIVEYIPKFETDFTYECPSYPFTRTGPFEESLLFPERVAERDWFNGNPYTLYAGGDYPLATITNHRNPEGKKIVLLRESFSCAMTPFLALSCSELTTIDLRYFQGDLTETLEEIDPDLVVILYCVSSLSNQDLFDFD</sequence>